<reference evidence="2" key="1">
    <citation type="submission" date="2023-04" db="EMBL/GenBank/DDBJ databases">
        <title>Genomic characterization of faba bean (Vicia faba) microsymbionts in Mexican soils.</title>
        <authorList>
            <person name="Rivera Orduna F.N."/>
            <person name="Guevara-Luna J."/>
            <person name="Yan J."/>
            <person name="Arroyo-Herrera I."/>
            <person name="Li Y."/>
            <person name="Vasquez-Murrieta M.S."/>
            <person name="Wang E.T."/>
        </authorList>
    </citation>
    <scope>NUCLEOTIDE SEQUENCE</scope>
    <source>
        <strain evidence="2">CH26</strain>
    </source>
</reference>
<organism evidence="2 3">
    <name type="scientific">Rhizobium hidalgonense</name>
    <dbReference type="NCBI Taxonomy" id="1538159"/>
    <lineage>
        <taxon>Bacteria</taxon>
        <taxon>Pseudomonadati</taxon>
        <taxon>Pseudomonadota</taxon>
        <taxon>Alphaproteobacteria</taxon>
        <taxon>Hyphomicrobiales</taxon>
        <taxon>Rhizobiaceae</taxon>
        <taxon>Rhizobium/Agrobacterium group</taxon>
        <taxon>Rhizobium</taxon>
    </lineage>
</organism>
<dbReference type="EMBL" id="JAVLSF010000175">
    <property type="protein sequence ID" value="MDR9777774.1"/>
    <property type="molecule type" value="Genomic_DNA"/>
</dbReference>
<accession>A0AAJ2H2J6</accession>
<feature type="non-terminal residue" evidence="2">
    <location>
        <position position="105"/>
    </location>
</feature>
<evidence type="ECO:0000256" key="1">
    <source>
        <dbReference type="SAM" id="MobiDB-lite"/>
    </source>
</evidence>
<gene>
    <name evidence="2" type="ORF">RJJ65_35150</name>
</gene>
<protein>
    <submittedName>
        <fullName evidence="2">Uncharacterized protein</fullName>
    </submittedName>
</protein>
<comment type="caution">
    <text evidence="2">The sequence shown here is derived from an EMBL/GenBank/DDBJ whole genome shotgun (WGS) entry which is preliminary data.</text>
</comment>
<name>A0AAJ2H2J6_9HYPH</name>
<sequence length="105" mass="11706">MLPLVGLGVGAIVIGSAVLALLNDAVKQHHEQWQQHSSDLQRQSREQRQQLSRAMQFARSSSDYHRYIAMHHASVQTANQAFALYDSAKIVLVGLNQQKVISAEK</sequence>
<evidence type="ECO:0000313" key="3">
    <source>
        <dbReference type="Proteomes" id="UP001268610"/>
    </source>
</evidence>
<evidence type="ECO:0000313" key="2">
    <source>
        <dbReference type="EMBL" id="MDR9777774.1"/>
    </source>
</evidence>
<dbReference type="AlphaFoldDB" id="A0AAJ2H2J6"/>
<dbReference type="RefSeq" id="WP_310865960.1">
    <property type="nucleotide sequence ID" value="NZ_JAVLSF010000175.1"/>
</dbReference>
<feature type="region of interest" description="Disordered" evidence="1">
    <location>
        <begin position="33"/>
        <end position="52"/>
    </location>
</feature>
<dbReference type="Proteomes" id="UP001268610">
    <property type="component" value="Unassembled WGS sequence"/>
</dbReference>
<proteinExistence type="predicted"/>